<keyword evidence="9 10" id="KW-0472">Membrane</keyword>
<evidence type="ECO:0000256" key="5">
    <source>
        <dbReference type="ARBA" id="ARBA00022519"/>
    </source>
</evidence>
<dbReference type="Gene3D" id="3.30.1300.30">
    <property type="entry name" value="GSPII I/J protein-like"/>
    <property type="match status" value="1"/>
</dbReference>
<dbReference type="PIRSF" id="PIRSF002786">
    <property type="entry name" value="XcpX"/>
    <property type="match status" value="1"/>
</dbReference>
<dbReference type="InterPro" id="IPR049031">
    <property type="entry name" value="T2SSK_SAM-like_1st"/>
</dbReference>
<organism evidence="13 14">
    <name type="scientific">Parvularcula marina</name>
    <dbReference type="NCBI Taxonomy" id="2292771"/>
    <lineage>
        <taxon>Bacteria</taxon>
        <taxon>Pseudomonadati</taxon>
        <taxon>Pseudomonadota</taxon>
        <taxon>Alphaproteobacteria</taxon>
        <taxon>Parvularculales</taxon>
        <taxon>Parvularculaceae</taxon>
        <taxon>Parvularcula</taxon>
    </lineage>
</organism>
<dbReference type="InterPro" id="IPR005628">
    <property type="entry name" value="GspK"/>
</dbReference>
<dbReference type="Pfam" id="PF21687">
    <property type="entry name" value="T2SSK_1st"/>
    <property type="match status" value="1"/>
</dbReference>
<evidence type="ECO:0000256" key="9">
    <source>
        <dbReference type="ARBA" id="ARBA00023136"/>
    </source>
</evidence>
<dbReference type="RefSeq" id="WP_116393364.1">
    <property type="nucleotide sequence ID" value="NZ_QUQO01000002.1"/>
</dbReference>
<dbReference type="InterPro" id="IPR049179">
    <property type="entry name" value="T2SSK_SAM-like_2nd"/>
</dbReference>
<evidence type="ECO:0000313" key="13">
    <source>
        <dbReference type="EMBL" id="RFB01648.1"/>
    </source>
</evidence>
<dbReference type="Pfam" id="PF03934">
    <property type="entry name" value="T2SSK"/>
    <property type="match status" value="1"/>
</dbReference>
<proteinExistence type="inferred from homology"/>
<sequence length="329" mass="35692">MRHLHQQRGAALLVVLVLVFSLATIAVAITSFTDRATRQVAGAQTRDRAYWAILGAERAALLLLEAQALERENVDLPTERWLSAPFTLPFEGAVIEARFRDVSACFNVNEFVENADGRLRTNEPAVIRFGQLIAQMGGDPRGGETLGTAAADFMDSDGDAGPGGAEDYAYTRGDAPYRTAGTQIADLSELRAVRGWSAELMEGLAPILCARQSGETGRINLNTLTGADAPVLTNALDDRIPVGQAERLISERPPDGYESVEQFTSLPVFENLDPPLEGDVTDRLSTEATLIELRTLIRHDGVEFELTSLIEKGTGSGYRVVSRRFGSEN</sequence>
<comment type="subcellular location">
    <subcellularLocation>
        <location evidence="1 10">Cell inner membrane</location>
    </subcellularLocation>
</comment>
<feature type="domain" description="T2SS protein K first SAM-like" evidence="12">
    <location>
        <begin position="104"/>
        <end position="211"/>
    </location>
</feature>
<accession>A0A371R8C5</accession>
<comment type="caution">
    <text evidence="13">The sequence shown here is derived from an EMBL/GenBank/DDBJ whole genome shotgun (WGS) entry which is preliminary data.</text>
</comment>
<keyword evidence="8" id="KW-1133">Transmembrane helix</keyword>
<evidence type="ECO:0000259" key="12">
    <source>
        <dbReference type="Pfam" id="PF21687"/>
    </source>
</evidence>
<dbReference type="InterPro" id="IPR038072">
    <property type="entry name" value="GspK_central_sf"/>
</dbReference>
<evidence type="ECO:0000256" key="4">
    <source>
        <dbReference type="ARBA" id="ARBA00022475"/>
    </source>
</evidence>
<evidence type="ECO:0000259" key="11">
    <source>
        <dbReference type="Pfam" id="PF03934"/>
    </source>
</evidence>
<evidence type="ECO:0000256" key="2">
    <source>
        <dbReference type="ARBA" id="ARBA00007246"/>
    </source>
</evidence>
<keyword evidence="4 10" id="KW-1003">Cell membrane</keyword>
<name>A0A371R8C5_9PROT</name>
<keyword evidence="6" id="KW-0812">Transmembrane</keyword>
<dbReference type="AlphaFoldDB" id="A0A371R8C5"/>
<gene>
    <name evidence="13" type="ORF">DX908_15345</name>
</gene>
<reference evidence="13 14" key="1">
    <citation type="submission" date="2018-08" db="EMBL/GenBank/DDBJ databases">
        <title>Parvularcula sp. SM1705, isolated from surface water of the South Sea China.</title>
        <authorList>
            <person name="Sun L."/>
        </authorList>
    </citation>
    <scope>NUCLEOTIDE SEQUENCE [LARGE SCALE GENOMIC DNA]</scope>
    <source>
        <strain evidence="13 14">SM1705</strain>
    </source>
</reference>
<protein>
    <recommendedName>
        <fullName evidence="10">Type II secretion system protein K</fullName>
    </recommendedName>
</protein>
<keyword evidence="5 10" id="KW-0997">Cell inner membrane</keyword>
<dbReference type="GO" id="GO:0005886">
    <property type="term" value="C:plasma membrane"/>
    <property type="evidence" value="ECO:0007669"/>
    <property type="project" value="UniProtKB-SubCell"/>
</dbReference>
<evidence type="ECO:0000256" key="3">
    <source>
        <dbReference type="ARBA" id="ARBA00022448"/>
    </source>
</evidence>
<dbReference type="Gene3D" id="1.10.40.60">
    <property type="entry name" value="EpsJ-like"/>
    <property type="match status" value="2"/>
</dbReference>
<dbReference type="InParanoid" id="A0A371R8C5"/>
<dbReference type="InterPro" id="IPR045584">
    <property type="entry name" value="Pilin-like"/>
</dbReference>
<keyword evidence="3 10" id="KW-0813">Transport</keyword>
<evidence type="ECO:0000256" key="10">
    <source>
        <dbReference type="PIRNR" id="PIRNR002786"/>
    </source>
</evidence>
<dbReference type="OrthoDB" id="9788973at2"/>
<evidence type="ECO:0000256" key="7">
    <source>
        <dbReference type="ARBA" id="ARBA00022927"/>
    </source>
</evidence>
<evidence type="ECO:0000313" key="14">
    <source>
        <dbReference type="Proteomes" id="UP000264589"/>
    </source>
</evidence>
<dbReference type="GO" id="GO:0009306">
    <property type="term" value="P:protein secretion"/>
    <property type="evidence" value="ECO:0007669"/>
    <property type="project" value="InterPro"/>
</dbReference>
<evidence type="ECO:0000256" key="1">
    <source>
        <dbReference type="ARBA" id="ARBA00004533"/>
    </source>
</evidence>
<dbReference type="FunCoup" id="A0A371R8C5">
    <property type="interactions" value="29"/>
</dbReference>
<keyword evidence="14" id="KW-1185">Reference proteome</keyword>
<dbReference type="EMBL" id="QUQO01000002">
    <property type="protein sequence ID" value="RFB01648.1"/>
    <property type="molecule type" value="Genomic_DNA"/>
</dbReference>
<evidence type="ECO:0000256" key="6">
    <source>
        <dbReference type="ARBA" id="ARBA00022692"/>
    </source>
</evidence>
<dbReference type="Proteomes" id="UP000264589">
    <property type="component" value="Unassembled WGS sequence"/>
</dbReference>
<feature type="domain" description="T2SS protein K second SAM-like" evidence="11">
    <location>
        <begin position="219"/>
        <end position="277"/>
    </location>
</feature>
<dbReference type="SUPFAM" id="SSF158544">
    <property type="entry name" value="GspK insert domain-like"/>
    <property type="match status" value="2"/>
</dbReference>
<dbReference type="PANTHER" id="PTHR38831:SF1">
    <property type="entry name" value="TYPE II SECRETION SYSTEM PROTEIN K-RELATED"/>
    <property type="match status" value="1"/>
</dbReference>
<dbReference type="PANTHER" id="PTHR38831">
    <property type="entry name" value="TYPE II SECRETION SYSTEM PROTEIN K"/>
    <property type="match status" value="1"/>
</dbReference>
<dbReference type="SUPFAM" id="SSF54523">
    <property type="entry name" value="Pili subunits"/>
    <property type="match status" value="1"/>
</dbReference>
<comment type="similarity">
    <text evidence="2 10">Belongs to the GSP K family.</text>
</comment>
<dbReference type="NCBIfam" id="NF037980">
    <property type="entry name" value="T2SS_GspK"/>
    <property type="match status" value="1"/>
</dbReference>
<evidence type="ECO:0000256" key="8">
    <source>
        <dbReference type="ARBA" id="ARBA00022989"/>
    </source>
</evidence>
<keyword evidence="7" id="KW-0653">Protein transport</keyword>